<keyword evidence="5" id="KW-1185">Reference proteome</keyword>
<dbReference type="PANTHER" id="PTHR11614">
    <property type="entry name" value="PHOSPHOLIPASE-RELATED"/>
    <property type="match status" value="1"/>
</dbReference>
<dbReference type="EMBL" id="FOXC01000019">
    <property type="protein sequence ID" value="SFP42318.1"/>
    <property type="molecule type" value="Genomic_DNA"/>
</dbReference>
<dbReference type="AlphaFoldDB" id="A0A1I5Q7H4"/>
<evidence type="ECO:0000313" key="5">
    <source>
        <dbReference type="Proteomes" id="UP000321547"/>
    </source>
</evidence>
<dbReference type="InterPro" id="IPR051044">
    <property type="entry name" value="MAG_DAG_Lipase"/>
</dbReference>
<accession>A0A1I5Q7H4</accession>
<evidence type="ECO:0000313" key="4">
    <source>
        <dbReference type="Proteomes" id="UP000242243"/>
    </source>
</evidence>
<organism evidence="3 4">
    <name type="scientific">Halolactibacillus halophilus</name>
    <dbReference type="NCBI Taxonomy" id="306540"/>
    <lineage>
        <taxon>Bacteria</taxon>
        <taxon>Bacillati</taxon>
        <taxon>Bacillota</taxon>
        <taxon>Bacilli</taxon>
        <taxon>Bacillales</taxon>
        <taxon>Bacillaceae</taxon>
        <taxon>Halolactibacillus</taxon>
    </lineage>
</organism>
<evidence type="ECO:0000313" key="2">
    <source>
        <dbReference type="EMBL" id="GEM01642.1"/>
    </source>
</evidence>
<reference evidence="2 5" key="2">
    <citation type="submission" date="2019-07" db="EMBL/GenBank/DDBJ databases">
        <title>Whole genome shotgun sequence of Halolactibacillus halophilus NBRC 100868.</title>
        <authorList>
            <person name="Hosoyama A."/>
            <person name="Uohara A."/>
            <person name="Ohji S."/>
            <person name="Ichikawa N."/>
        </authorList>
    </citation>
    <scope>NUCLEOTIDE SEQUENCE [LARGE SCALE GENOMIC DNA]</scope>
    <source>
        <strain evidence="2 5">NBRC 100868</strain>
    </source>
</reference>
<dbReference type="STRING" id="306540.SAMN05421839_11929"/>
<dbReference type="GO" id="GO:0016787">
    <property type="term" value="F:hydrolase activity"/>
    <property type="evidence" value="ECO:0007669"/>
    <property type="project" value="UniProtKB-KW"/>
</dbReference>
<dbReference type="OrthoDB" id="9806902at2"/>
<dbReference type="Pfam" id="PF12146">
    <property type="entry name" value="Hydrolase_4"/>
    <property type="match status" value="1"/>
</dbReference>
<dbReference type="Proteomes" id="UP000321547">
    <property type="component" value="Unassembled WGS sequence"/>
</dbReference>
<dbReference type="InterPro" id="IPR022742">
    <property type="entry name" value="Hydrolase_4"/>
</dbReference>
<sequence>MDTTFLTSKDQTLLHLYRYTNERTPKLILQFAHGMGEHAGRYQDFFNYLLERDIFVFAHDHRGHGKTAEKNGVLGHYDDHNGFEKAVDDLMLVSDLIKKDYPATPKVVMGHSMGSFLVRRFIERYPNESDAVILTGTGYHQGVKGKAGQLVSLIETKLFGKTHRSKLIDSLSFGQYQKQFKDRGSWLSRDESSVKAYEEDPLSGYVATSQFFHDMLTGIERLHKQTEVNKINKATPILLISGDDDPVGDFSKGIKKIAADYKQAGVQSVDTYFYPGGRHEMLFETNRAEVTEDIFKWLTNTFDRQFPST</sequence>
<dbReference type="InterPro" id="IPR029058">
    <property type="entry name" value="AB_hydrolase_fold"/>
</dbReference>
<dbReference type="Gene3D" id="3.40.50.1820">
    <property type="entry name" value="alpha/beta hydrolase"/>
    <property type="match status" value="1"/>
</dbReference>
<dbReference type="RefSeq" id="WP_089832164.1">
    <property type="nucleotide sequence ID" value="NZ_BJWI01000013.1"/>
</dbReference>
<dbReference type="EMBL" id="BJWI01000013">
    <property type="protein sequence ID" value="GEM01642.1"/>
    <property type="molecule type" value="Genomic_DNA"/>
</dbReference>
<protein>
    <submittedName>
        <fullName evidence="2">Alpha/beta hydrolase</fullName>
    </submittedName>
    <submittedName>
        <fullName evidence="3">Lysophospholipase, alpha-beta hydrolase superfamily</fullName>
    </submittedName>
</protein>
<dbReference type="Proteomes" id="UP000242243">
    <property type="component" value="Unassembled WGS sequence"/>
</dbReference>
<evidence type="ECO:0000259" key="1">
    <source>
        <dbReference type="Pfam" id="PF12146"/>
    </source>
</evidence>
<keyword evidence="3" id="KW-0378">Hydrolase</keyword>
<evidence type="ECO:0000313" key="3">
    <source>
        <dbReference type="EMBL" id="SFP42318.1"/>
    </source>
</evidence>
<proteinExistence type="predicted"/>
<name>A0A1I5Q7H4_9BACI</name>
<dbReference type="SUPFAM" id="SSF53474">
    <property type="entry name" value="alpha/beta-Hydrolases"/>
    <property type="match status" value="1"/>
</dbReference>
<feature type="domain" description="Serine aminopeptidase S33" evidence="1">
    <location>
        <begin position="25"/>
        <end position="286"/>
    </location>
</feature>
<reference evidence="3 4" key="1">
    <citation type="submission" date="2016-10" db="EMBL/GenBank/DDBJ databases">
        <authorList>
            <person name="de Groot N.N."/>
        </authorList>
    </citation>
    <scope>NUCLEOTIDE SEQUENCE [LARGE SCALE GENOMIC DNA]</scope>
    <source>
        <strain evidence="3 4">DSM 17073</strain>
    </source>
</reference>
<gene>
    <name evidence="2" type="ORF">HHA03_11740</name>
    <name evidence="3" type="ORF">SAMN05421839_11929</name>
</gene>